<dbReference type="InterPro" id="IPR036849">
    <property type="entry name" value="Enolase-like_C_sf"/>
</dbReference>
<protein>
    <submittedName>
        <fullName evidence="3">Mandelate racemase/muconate lactonizing enzyme family protein</fullName>
    </submittedName>
</protein>
<accession>A0ABP9NZ95</accession>
<evidence type="ECO:0000313" key="3">
    <source>
        <dbReference type="EMBL" id="GAA5137542.1"/>
    </source>
</evidence>
<dbReference type="EMBL" id="BAABJO010000037">
    <property type="protein sequence ID" value="GAA5137542.1"/>
    <property type="molecule type" value="Genomic_DNA"/>
</dbReference>
<keyword evidence="4" id="KW-1185">Reference proteome</keyword>
<proteinExistence type="predicted"/>
<dbReference type="RefSeq" id="WP_345611217.1">
    <property type="nucleotide sequence ID" value="NZ_BAABJO010000037.1"/>
</dbReference>
<dbReference type="Gene3D" id="3.30.390.10">
    <property type="entry name" value="Enolase-like, N-terminal domain"/>
    <property type="match status" value="1"/>
</dbReference>
<dbReference type="SUPFAM" id="SSF54826">
    <property type="entry name" value="Enolase N-terminal domain-like"/>
    <property type="match status" value="1"/>
</dbReference>
<name>A0ABP9NZ95_9PSEU</name>
<dbReference type="CDD" id="cd03316">
    <property type="entry name" value="MR_like"/>
    <property type="match status" value="1"/>
</dbReference>
<dbReference type="Pfam" id="PF02746">
    <property type="entry name" value="MR_MLE_N"/>
    <property type="match status" value="1"/>
</dbReference>
<evidence type="ECO:0000313" key="4">
    <source>
        <dbReference type="Proteomes" id="UP001500804"/>
    </source>
</evidence>
<sequence length="395" mass="41790">MKVVAVETVRVEDFPNLLWVQVHTEDGLVGHGETFYGARTAEAHLHETVAPYLIGKDPLRIEAHNRALHGYVGYSGSGAETRARSAVDIALWDLLGQATGQPLHVLLGGMTRPGVRTYNTCAGPAYVRGASGQKVANWGLAEGRYEDLHAQLHHPDALAEDLLASGITAMKIWPFDPYAEAHDGALITPAELAEGLEPIRRIRAAVGDAMDVMIELHALWDVPTASRIAHALEEYAPFWIEDPVRSDIVDGLSAVAAATPTRVAAGETVAGVEAFQRLLAERAIGVATVDVTWCGGLTVARKVADAAAAHGVPVAPHDCTGPVALTACTHLSTAAPNAILQETVRAAYLGWYRDLVTELPAVADGHITSLTGPGLGTALLPDLVDRPGTVVTTSR</sequence>
<gene>
    <name evidence="3" type="ORF">GCM10023320_70400</name>
</gene>
<evidence type="ECO:0000259" key="2">
    <source>
        <dbReference type="SMART" id="SM00922"/>
    </source>
</evidence>
<dbReference type="PANTHER" id="PTHR48080">
    <property type="entry name" value="D-GALACTONATE DEHYDRATASE-RELATED"/>
    <property type="match status" value="1"/>
</dbReference>
<comment type="caution">
    <text evidence="3">The sequence shown here is derived from an EMBL/GenBank/DDBJ whole genome shotgun (WGS) entry which is preliminary data.</text>
</comment>
<dbReference type="Pfam" id="PF13378">
    <property type="entry name" value="MR_MLE_C"/>
    <property type="match status" value="1"/>
</dbReference>
<keyword evidence="1" id="KW-0456">Lyase</keyword>
<dbReference type="InterPro" id="IPR018110">
    <property type="entry name" value="Mandel_Rmase/mucon_lact_enz_CS"/>
</dbReference>
<dbReference type="PANTHER" id="PTHR48080:SF2">
    <property type="entry name" value="D-GALACTONATE DEHYDRATASE"/>
    <property type="match status" value="1"/>
</dbReference>
<dbReference type="SUPFAM" id="SSF51604">
    <property type="entry name" value="Enolase C-terminal domain-like"/>
    <property type="match status" value="1"/>
</dbReference>
<evidence type="ECO:0000256" key="1">
    <source>
        <dbReference type="ARBA" id="ARBA00023239"/>
    </source>
</evidence>
<dbReference type="SFLD" id="SFLDS00001">
    <property type="entry name" value="Enolase"/>
    <property type="match status" value="1"/>
</dbReference>
<reference evidence="4" key="1">
    <citation type="journal article" date="2019" name="Int. J. Syst. Evol. Microbiol.">
        <title>The Global Catalogue of Microorganisms (GCM) 10K type strain sequencing project: providing services to taxonomists for standard genome sequencing and annotation.</title>
        <authorList>
            <consortium name="The Broad Institute Genomics Platform"/>
            <consortium name="The Broad Institute Genome Sequencing Center for Infectious Disease"/>
            <person name="Wu L."/>
            <person name="Ma J."/>
        </authorList>
    </citation>
    <scope>NUCLEOTIDE SEQUENCE [LARGE SCALE GENOMIC DNA]</scope>
    <source>
        <strain evidence="4">JCM 18302</strain>
    </source>
</reference>
<dbReference type="Proteomes" id="UP001500804">
    <property type="component" value="Unassembled WGS sequence"/>
</dbReference>
<organism evidence="3 4">
    <name type="scientific">Pseudonocardia adelaidensis</name>
    <dbReference type="NCBI Taxonomy" id="648754"/>
    <lineage>
        <taxon>Bacteria</taxon>
        <taxon>Bacillati</taxon>
        <taxon>Actinomycetota</taxon>
        <taxon>Actinomycetes</taxon>
        <taxon>Pseudonocardiales</taxon>
        <taxon>Pseudonocardiaceae</taxon>
        <taxon>Pseudonocardia</taxon>
    </lineage>
</organism>
<dbReference type="SMART" id="SM00922">
    <property type="entry name" value="MR_MLE"/>
    <property type="match status" value="1"/>
</dbReference>
<dbReference type="InterPro" id="IPR029065">
    <property type="entry name" value="Enolase_C-like"/>
</dbReference>
<dbReference type="InterPro" id="IPR029017">
    <property type="entry name" value="Enolase-like_N"/>
</dbReference>
<dbReference type="InterPro" id="IPR013341">
    <property type="entry name" value="Mandelate_racemase_N_dom"/>
</dbReference>
<dbReference type="InterPro" id="IPR034593">
    <property type="entry name" value="DgoD-like"/>
</dbReference>
<dbReference type="PROSITE" id="PS00908">
    <property type="entry name" value="MR_MLE_1"/>
    <property type="match status" value="1"/>
</dbReference>
<feature type="domain" description="Mandelate racemase/muconate lactonizing enzyme C-terminal" evidence="2">
    <location>
        <begin position="155"/>
        <end position="262"/>
    </location>
</feature>
<dbReference type="Gene3D" id="3.20.20.120">
    <property type="entry name" value="Enolase-like C-terminal domain"/>
    <property type="match status" value="1"/>
</dbReference>
<dbReference type="SFLD" id="SFLDG00179">
    <property type="entry name" value="mandelate_racemase"/>
    <property type="match status" value="1"/>
</dbReference>
<dbReference type="InterPro" id="IPR013342">
    <property type="entry name" value="Mandelate_racemase_C"/>
</dbReference>